<dbReference type="Gene3D" id="3.40.190.10">
    <property type="entry name" value="Periplasmic binding protein-like II"/>
    <property type="match status" value="2"/>
</dbReference>
<gene>
    <name evidence="5" type="primary">modA</name>
    <name evidence="5" type="ORF">GCM10022394_01830</name>
</gene>
<evidence type="ECO:0000313" key="6">
    <source>
        <dbReference type="Proteomes" id="UP001500795"/>
    </source>
</evidence>
<comment type="caution">
    <text evidence="5">The sequence shown here is derived from an EMBL/GenBank/DDBJ whole genome shotgun (WGS) entry which is preliminary data.</text>
</comment>
<dbReference type="PANTHER" id="PTHR30632:SF14">
    <property type="entry name" value="TUNGSTATE_MOLYBDATE_CHROMATE-BINDING PROTEIN MODA"/>
    <property type="match status" value="1"/>
</dbReference>
<reference evidence="6" key="1">
    <citation type="journal article" date="2019" name="Int. J. Syst. Evol. Microbiol.">
        <title>The Global Catalogue of Microorganisms (GCM) 10K type strain sequencing project: providing services to taxonomists for standard genome sequencing and annotation.</title>
        <authorList>
            <consortium name="The Broad Institute Genomics Platform"/>
            <consortium name="The Broad Institute Genome Sequencing Center for Infectious Disease"/>
            <person name="Wu L."/>
            <person name="Ma J."/>
        </authorList>
    </citation>
    <scope>NUCLEOTIDE SEQUENCE [LARGE SCALE GENOMIC DNA]</scope>
    <source>
        <strain evidence="6">JCM 17110</strain>
    </source>
</reference>
<evidence type="ECO:0000313" key="5">
    <source>
        <dbReference type="EMBL" id="GAA3526347.1"/>
    </source>
</evidence>
<dbReference type="RefSeq" id="WP_344953728.1">
    <property type="nucleotide sequence ID" value="NZ_BAABCX010000001.1"/>
</dbReference>
<dbReference type="EMBL" id="BAABCX010000001">
    <property type="protein sequence ID" value="GAA3526347.1"/>
    <property type="molecule type" value="Genomic_DNA"/>
</dbReference>
<evidence type="ECO:0000256" key="4">
    <source>
        <dbReference type="SAM" id="SignalP"/>
    </source>
</evidence>
<dbReference type="Proteomes" id="UP001500795">
    <property type="component" value="Unassembled WGS sequence"/>
</dbReference>
<dbReference type="PANTHER" id="PTHR30632">
    <property type="entry name" value="MOLYBDATE-BINDING PERIPLASMIC PROTEIN"/>
    <property type="match status" value="1"/>
</dbReference>
<proteinExistence type="inferred from homology"/>
<evidence type="ECO:0000256" key="2">
    <source>
        <dbReference type="ARBA" id="ARBA00022723"/>
    </source>
</evidence>
<dbReference type="Pfam" id="PF13531">
    <property type="entry name" value="SBP_bac_11"/>
    <property type="match status" value="1"/>
</dbReference>
<name>A0ABP6V559_9GAMM</name>
<keyword evidence="6" id="KW-1185">Reference proteome</keyword>
<evidence type="ECO:0000256" key="1">
    <source>
        <dbReference type="ARBA" id="ARBA00009175"/>
    </source>
</evidence>
<keyword evidence="3 4" id="KW-0732">Signal</keyword>
<dbReference type="PIRSF" id="PIRSF004846">
    <property type="entry name" value="ModA"/>
    <property type="match status" value="1"/>
</dbReference>
<comment type="similarity">
    <text evidence="1">Belongs to the bacterial solute-binding protein ModA family.</text>
</comment>
<dbReference type="InterPro" id="IPR050682">
    <property type="entry name" value="ModA/WtpA"/>
</dbReference>
<keyword evidence="2" id="KW-0479">Metal-binding</keyword>
<feature type="chain" id="PRO_5045202737" evidence="4">
    <location>
        <begin position="19"/>
        <end position="255"/>
    </location>
</feature>
<dbReference type="InterPro" id="IPR044084">
    <property type="entry name" value="AvModA-like_subst-bd"/>
</dbReference>
<sequence length="255" mass="28265">MKKIFLLSCLLVFSVPLAADELRVAVATNFIEVMKQLVKAFEQQSGHKVVLSSGATGKLYAQIKNEAPFDLFFAADEQRPLLLEQEGIAVPASRFTYALGKLVLWSPDAGYIDDNLTVLKGQRFRFLSIANPATAPYGRAAQEVLEKLGLWDELQGRMVRGENIGQAYQYVYSRNAQLGFVAKAQVFRGGEFDDGSYWQVPDDFYSPIIQQAVLLQDSAAARALIEYVRSPDAIALIESYGYDVAGDSPLLSRHE</sequence>
<organism evidence="5 6">
    <name type="scientific">Zobellella aerophila</name>
    <dbReference type="NCBI Taxonomy" id="870480"/>
    <lineage>
        <taxon>Bacteria</taxon>
        <taxon>Pseudomonadati</taxon>
        <taxon>Pseudomonadota</taxon>
        <taxon>Gammaproteobacteria</taxon>
        <taxon>Aeromonadales</taxon>
        <taxon>Aeromonadaceae</taxon>
        <taxon>Zobellella</taxon>
    </lineage>
</organism>
<protein>
    <submittedName>
        <fullName evidence="5">Molybdate ABC transporter substrate-binding protein</fullName>
    </submittedName>
</protein>
<dbReference type="NCBIfam" id="TIGR01256">
    <property type="entry name" value="modA"/>
    <property type="match status" value="1"/>
</dbReference>
<accession>A0ABP6V559</accession>
<dbReference type="SUPFAM" id="SSF53850">
    <property type="entry name" value="Periplasmic binding protein-like II"/>
    <property type="match status" value="1"/>
</dbReference>
<feature type="signal peptide" evidence="4">
    <location>
        <begin position="1"/>
        <end position="18"/>
    </location>
</feature>
<dbReference type="InterPro" id="IPR005950">
    <property type="entry name" value="ModA"/>
</dbReference>
<dbReference type="CDD" id="cd13539">
    <property type="entry name" value="PBP2_AvModA"/>
    <property type="match status" value="1"/>
</dbReference>
<evidence type="ECO:0000256" key="3">
    <source>
        <dbReference type="ARBA" id="ARBA00022729"/>
    </source>
</evidence>